<feature type="non-terminal residue" evidence="4">
    <location>
        <position position="1"/>
    </location>
</feature>
<feature type="domain" description="RecJ OB" evidence="3">
    <location>
        <begin position="156"/>
        <end position="262"/>
    </location>
</feature>
<dbReference type="GO" id="GO:0003676">
    <property type="term" value="F:nucleic acid binding"/>
    <property type="evidence" value="ECO:0007669"/>
    <property type="project" value="InterPro"/>
</dbReference>
<dbReference type="Gene3D" id="3.10.310.30">
    <property type="match status" value="1"/>
</dbReference>
<dbReference type="EMBL" id="WJKJ01000238">
    <property type="protein sequence ID" value="MBD3364959.1"/>
    <property type="molecule type" value="Genomic_DNA"/>
</dbReference>
<keyword evidence="1" id="KW-0378">Hydrolase</keyword>
<comment type="caution">
    <text evidence="4">The sequence shown here is derived from an EMBL/GenBank/DDBJ whole genome shotgun (WGS) entry which is preliminary data.</text>
</comment>
<dbReference type="AlphaFoldDB" id="A0A9D5KA46"/>
<dbReference type="InterPro" id="IPR051673">
    <property type="entry name" value="SSDNA_exonuclease_RecJ"/>
</dbReference>
<dbReference type="Proteomes" id="UP000630660">
    <property type="component" value="Unassembled WGS sequence"/>
</dbReference>
<reference evidence="4" key="1">
    <citation type="submission" date="2019-11" db="EMBL/GenBank/DDBJ databases">
        <title>Microbial mats filling the niche in hypersaline microbial mats.</title>
        <authorList>
            <person name="Wong H.L."/>
            <person name="Macleod F.I."/>
            <person name="White R.A. III"/>
            <person name="Burns B.P."/>
        </authorList>
    </citation>
    <scope>NUCLEOTIDE SEQUENCE</scope>
    <source>
        <strain evidence="4">Bin_327</strain>
    </source>
</reference>
<evidence type="ECO:0000256" key="1">
    <source>
        <dbReference type="ARBA" id="ARBA00022801"/>
    </source>
</evidence>
<name>A0A9D5KA46_UNCW3</name>
<feature type="domain" description="DHHA1" evidence="2">
    <location>
        <begin position="49"/>
        <end position="143"/>
    </location>
</feature>
<sequence>TLLLTEDEKEARGLAGHLTELNEARKKVEAAILDEAVILAERQVAEENPRVLVCHGQGWHEGVIGIVASRLVEKFFRPVVMLASSGGMLKGSARSIPGFHLHDALAATSRYFENFGGHEAAAGMLMSRHNLKPFIKAINEYAEGIPAEVFLPRLRLDARVKLTDISDETREFFERFRPFGEGNLQPLLAAYGLEVVGNPRVLGRRHLKFTVRKDSKVAPTVAFGASELILEMEPGRKDAVDLAFRIDADTYWGKGTLKLIAEEVFIRKKNTDG</sequence>
<evidence type="ECO:0000259" key="3">
    <source>
        <dbReference type="Pfam" id="PF17768"/>
    </source>
</evidence>
<gene>
    <name evidence="4" type="ORF">GF359_07065</name>
</gene>
<dbReference type="InterPro" id="IPR041122">
    <property type="entry name" value="RecJ_OB"/>
</dbReference>
<dbReference type="InterPro" id="IPR038763">
    <property type="entry name" value="DHH_sf"/>
</dbReference>
<organism evidence="4 5">
    <name type="scientific">candidate division WOR-3 bacterium</name>
    <dbReference type="NCBI Taxonomy" id="2052148"/>
    <lineage>
        <taxon>Bacteria</taxon>
        <taxon>Bacteria division WOR-3</taxon>
    </lineage>
</organism>
<proteinExistence type="predicted"/>
<dbReference type="GO" id="GO:0016787">
    <property type="term" value="F:hydrolase activity"/>
    <property type="evidence" value="ECO:0007669"/>
    <property type="project" value="UniProtKB-KW"/>
</dbReference>
<evidence type="ECO:0008006" key="6">
    <source>
        <dbReference type="Google" id="ProtNLM"/>
    </source>
</evidence>
<dbReference type="PANTHER" id="PTHR30255:SF2">
    <property type="entry name" value="SINGLE-STRANDED-DNA-SPECIFIC EXONUCLEASE RECJ"/>
    <property type="match status" value="1"/>
</dbReference>
<accession>A0A9D5KA46</accession>
<protein>
    <recommendedName>
        <fullName evidence="6">Single-stranded-DNA-specific exonuclease RecJ</fullName>
    </recommendedName>
</protein>
<dbReference type="SUPFAM" id="SSF64182">
    <property type="entry name" value="DHH phosphoesterases"/>
    <property type="match status" value="1"/>
</dbReference>
<evidence type="ECO:0000313" key="5">
    <source>
        <dbReference type="Proteomes" id="UP000630660"/>
    </source>
</evidence>
<dbReference type="InterPro" id="IPR003156">
    <property type="entry name" value="DHHA1_dom"/>
</dbReference>
<evidence type="ECO:0000259" key="2">
    <source>
        <dbReference type="Pfam" id="PF02272"/>
    </source>
</evidence>
<evidence type="ECO:0000313" key="4">
    <source>
        <dbReference type="EMBL" id="MBD3364959.1"/>
    </source>
</evidence>
<dbReference type="PANTHER" id="PTHR30255">
    <property type="entry name" value="SINGLE-STRANDED-DNA-SPECIFIC EXONUCLEASE RECJ"/>
    <property type="match status" value="1"/>
</dbReference>
<dbReference type="Pfam" id="PF02272">
    <property type="entry name" value="DHHA1"/>
    <property type="match status" value="1"/>
</dbReference>
<dbReference type="Pfam" id="PF17768">
    <property type="entry name" value="RecJ_OB"/>
    <property type="match status" value="1"/>
</dbReference>